<organism evidence="1 2">
    <name type="scientific">Violaceomyces palustris</name>
    <dbReference type="NCBI Taxonomy" id="1673888"/>
    <lineage>
        <taxon>Eukaryota</taxon>
        <taxon>Fungi</taxon>
        <taxon>Dikarya</taxon>
        <taxon>Basidiomycota</taxon>
        <taxon>Ustilaginomycotina</taxon>
        <taxon>Ustilaginomycetes</taxon>
        <taxon>Violaceomycetales</taxon>
        <taxon>Violaceomycetaceae</taxon>
        <taxon>Violaceomyces</taxon>
    </lineage>
</organism>
<name>A0ACD0P1E0_9BASI</name>
<proteinExistence type="predicted"/>
<accession>A0ACD0P1E0</accession>
<evidence type="ECO:0000313" key="1">
    <source>
        <dbReference type="EMBL" id="PWN51837.1"/>
    </source>
</evidence>
<keyword evidence="2" id="KW-1185">Reference proteome</keyword>
<protein>
    <submittedName>
        <fullName evidence="1">Uncharacterized protein</fullName>
    </submittedName>
</protein>
<gene>
    <name evidence="1" type="ORF">IE53DRAFT_385796</name>
</gene>
<evidence type="ECO:0000313" key="2">
    <source>
        <dbReference type="Proteomes" id="UP000245626"/>
    </source>
</evidence>
<reference evidence="1 2" key="1">
    <citation type="journal article" date="2018" name="Mol. Biol. Evol.">
        <title>Broad Genomic Sampling Reveals a Smut Pathogenic Ancestry of the Fungal Clade Ustilaginomycotina.</title>
        <authorList>
            <person name="Kijpornyongpan T."/>
            <person name="Mondo S.J."/>
            <person name="Barry K."/>
            <person name="Sandor L."/>
            <person name="Lee J."/>
            <person name="Lipzen A."/>
            <person name="Pangilinan J."/>
            <person name="LaButti K."/>
            <person name="Hainaut M."/>
            <person name="Henrissat B."/>
            <person name="Grigoriev I.V."/>
            <person name="Spatafora J.W."/>
            <person name="Aime M.C."/>
        </authorList>
    </citation>
    <scope>NUCLEOTIDE SEQUENCE [LARGE SCALE GENOMIC DNA]</scope>
    <source>
        <strain evidence="1 2">SA 807</strain>
    </source>
</reference>
<dbReference type="EMBL" id="KZ819814">
    <property type="protein sequence ID" value="PWN51837.1"/>
    <property type="molecule type" value="Genomic_DNA"/>
</dbReference>
<sequence length="54" mass="6145">MWLAILSLSVASLSLFLLWQSIHVKPPPPPPQRHLSIANFDRDLGEERKQGLLK</sequence>
<dbReference type="Proteomes" id="UP000245626">
    <property type="component" value="Unassembled WGS sequence"/>
</dbReference>